<dbReference type="OMA" id="VNAYVIS"/>
<evidence type="ECO:0000256" key="1">
    <source>
        <dbReference type="SAM" id="MobiDB-lite"/>
    </source>
</evidence>
<feature type="compositionally biased region" description="Low complexity" evidence="1">
    <location>
        <begin position="133"/>
        <end position="148"/>
    </location>
</feature>
<dbReference type="Proteomes" id="UP000193240">
    <property type="component" value="Unassembled WGS sequence"/>
</dbReference>
<evidence type="ECO:0000313" key="4">
    <source>
        <dbReference type="Proteomes" id="UP000193240"/>
    </source>
</evidence>
<evidence type="ECO:0000256" key="2">
    <source>
        <dbReference type="SAM" id="SignalP"/>
    </source>
</evidence>
<name>A0A1Y2MEJ8_EPING</name>
<proteinExistence type="predicted"/>
<dbReference type="EMBL" id="KZ107838">
    <property type="protein sequence ID" value="OSS53658.1"/>
    <property type="molecule type" value="Genomic_DNA"/>
</dbReference>
<reference evidence="3 4" key="1">
    <citation type="journal article" date="2017" name="Genome Announc.">
        <title>Genome sequence of the saprophytic ascomycete Epicoccum nigrum ICMP 19927 strain isolated from New Zealand.</title>
        <authorList>
            <person name="Fokin M."/>
            <person name="Fleetwood D."/>
            <person name="Weir B.S."/>
            <person name="Villas-Boas S.G."/>
        </authorList>
    </citation>
    <scope>NUCLEOTIDE SEQUENCE [LARGE SCALE GENOMIC DNA]</scope>
    <source>
        <strain evidence="3 4">ICMP 19927</strain>
    </source>
</reference>
<feature type="signal peptide" evidence="2">
    <location>
        <begin position="1"/>
        <end position="19"/>
    </location>
</feature>
<protein>
    <submittedName>
        <fullName evidence="3">Uncharacterized protein</fullName>
    </submittedName>
</protein>
<gene>
    <name evidence="3" type="ORF">B5807_01254</name>
</gene>
<organism evidence="3 4">
    <name type="scientific">Epicoccum nigrum</name>
    <name type="common">Soil fungus</name>
    <name type="synonym">Epicoccum purpurascens</name>
    <dbReference type="NCBI Taxonomy" id="105696"/>
    <lineage>
        <taxon>Eukaryota</taxon>
        <taxon>Fungi</taxon>
        <taxon>Dikarya</taxon>
        <taxon>Ascomycota</taxon>
        <taxon>Pezizomycotina</taxon>
        <taxon>Dothideomycetes</taxon>
        <taxon>Pleosporomycetidae</taxon>
        <taxon>Pleosporales</taxon>
        <taxon>Pleosporineae</taxon>
        <taxon>Didymellaceae</taxon>
        <taxon>Epicoccum</taxon>
    </lineage>
</organism>
<dbReference type="STRING" id="105696.A0A1Y2MEJ8"/>
<accession>A0A1Y2MEJ8</accession>
<sequence>MRVASTFAAAILALSGAEALTIPQSHSVNALSKTYNPIIERRQLSIGGLTLGGPDGGISGGGLKIGGKGGKNSTTAAGAAAPKASKPATGIADLIAAAEGTAKPKPASSGGAGTESQPGRAEGDAARAEAEAEAAAAKGEKPAAAAKGGKSEGVKATQEAEQFSEEAGITLAKDGSAQNLGGDLGITKGTDGSTSVGGKSGINIAADGTATLKGNE</sequence>
<keyword evidence="2" id="KW-0732">Signal</keyword>
<feature type="chain" id="PRO_5012734239" evidence="2">
    <location>
        <begin position="20"/>
        <end position="216"/>
    </location>
</feature>
<keyword evidence="4" id="KW-1185">Reference proteome</keyword>
<dbReference type="AlphaFoldDB" id="A0A1Y2MEJ8"/>
<evidence type="ECO:0000313" key="3">
    <source>
        <dbReference type="EMBL" id="OSS53658.1"/>
    </source>
</evidence>
<feature type="compositionally biased region" description="Basic and acidic residues" evidence="1">
    <location>
        <begin position="121"/>
        <end position="130"/>
    </location>
</feature>
<feature type="region of interest" description="Disordered" evidence="1">
    <location>
        <begin position="101"/>
        <end position="216"/>
    </location>
</feature>
<dbReference type="InParanoid" id="A0A1Y2MEJ8"/>